<keyword evidence="2" id="KW-1185">Reference proteome</keyword>
<gene>
    <name evidence="1" type="ORF">N0B31_20120</name>
</gene>
<reference evidence="1" key="1">
    <citation type="submission" date="2022-09" db="EMBL/GenBank/DDBJ databases">
        <title>Diverse halophilic archaea isolated from saline environments.</title>
        <authorList>
            <person name="Cui H.-L."/>
        </authorList>
    </citation>
    <scope>NUCLEOTIDE SEQUENCE</scope>
    <source>
        <strain evidence="1">ZS-35-S2</strain>
    </source>
</reference>
<dbReference type="Pfam" id="PF24335">
    <property type="entry name" value="DUF7503"/>
    <property type="match status" value="1"/>
</dbReference>
<organism evidence="1 2">
    <name type="scientific">Salinirubellus salinus</name>
    <dbReference type="NCBI Taxonomy" id="1364945"/>
    <lineage>
        <taxon>Archaea</taxon>
        <taxon>Methanobacteriati</taxon>
        <taxon>Methanobacteriota</taxon>
        <taxon>Stenosarchaea group</taxon>
        <taxon>Halobacteria</taxon>
        <taxon>Halobacteriales</taxon>
        <taxon>Natronomonadaceae</taxon>
        <taxon>Salinirubellus</taxon>
    </lineage>
</organism>
<evidence type="ECO:0000313" key="2">
    <source>
        <dbReference type="Proteomes" id="UP001057580"/>
    </source>
</evidence>
<protein>
    <submittedName>
        <fullName evidence="1">Uncharacterized protein</fullName>
    </submittedName>
</protein>
<sequence>MSQTQTQTAELDSESTVSEFLRDHPRFMGALFTLLLLLSQSGSAIASQASTVAGP</sequence>
<dbReference type="EMBL" id="CP104003">
    <property type="protein sequence ID" value="UWM54412.1"/>
    <property type="molecule type" value="Genomic_DNA"/>
</dbReference>
<dbReference type="KEGG" id="ssai:N0B31_20120"/>
<dbReference type="AlphaFoldDB" id="A0A9E7R2L9"/>
<accession>A0A9E7R2L9</accession>
<dbReference type="Proteomes" id="UP001057580">
    <property type="component" value="Chromosome"/>
</dbReference>
<proteinExistence type="predicted"/>
<name>A0A9E7R2L9_9EURY</name>
<dbReference type="RefSeq" id="WP_260593432.1">
    <property type="nucleotide sequence ID" value="NZ_CP104003.1"/>
</dbReference>
<evidence type="ECO:0000313" key="1">
    <source>
        <dbReference type="EMBL" id="UWM54412.1"/>
    </source>
</evidence>
<dbReference type="InterPro" id="IPR055926">
    <property type="entry name" value="DUF7503"/>
</dbReference>
<dbReference type="GeneID" id="74944780"/>